<dbReference type="AlphaFoldDB" id="A0A3S2UI68"/>
<keyword evidence="2" id="KW-1185">Reference proteome</keyword>
<name>A0A3S2UI68_9BURK</name>
<organism evidence="1 2">
    <name type="scientific">Inhella crocodyli</name>
    <dbReference type="NCBI Taxonomy" id="2499851"/>
    <lineage>
        <taxon>Bacteria</taxon>
        <taxon>Pseudomonadati</taxon>
        <taxon>Pseudomonadota</taxon>
        <taxon>Betaproteobacteria</taxon>
        <taxon>Burkholderiales</taxon>
        <taxon>Sphaerotilaceae</taxon>
        <taxon>Inhella</taxon>
    </lineage>
</organism>
<reference evidence="1 2" key="1">
    <citation type="submission" date="2019-01" db="EMBL/GenBank/DDBJ databases">
        <authorList>
            <person name="Chen W.-M."/>
        </authorList>
    </citation>
    <scope>NUCLEOTIDE SEQUENCE [LARGE SCALE GENOMIC DNA]</scope>
    <source>
        <strain evidence="1 2">CCP-18</strain>
    </source>
</reference>
<sequence length="59" mass="6674">MTEAEEREWIEAICLEADKLVEETGMDWFVAAQRCMNRSIYEPVPAESSKLNSVPQIAG</sequence>
<proteinExistence type="predicted"/>
<dbReference type="Proteomes" id="UP000288587">
    <property type="component" value="Unassembled WGS sequence"/>
</dbReference>
<evidence type="ECO:0000313" key="2">
    <source>
        <dbReference type="Proteomes" id="UP000288587"/>
    </source>
</evidence>
<comment type="caution">
    <text evidence="1">The sequence shown here is derived from an EMBL/GenBank/DDBJ whole genome shotgun (WGS) entry which is preliminary data.</text>
</comment>
<dbReference type="RefSeq" id="WP_127681432.1">
    <property type="nucleotide sequence ID" value="NZ_SACM01000001.1"/>
</dbReference>
<accession>A0A3S2UI68</accession>
<evidence type="ECO:0000313" key="1">
    <source>
        <dbReference type="EMBL" id="RVT88347.1"/>
    </source>
</evidence>
<protein>
    <submittedName>
        <fullName evidence="1">Uncharacterized protein</fullName>
    </submittedName>
</protein>
<gene>
    <name evidence="1" type="ORF">EOD73_05010</name>
</gene>
<dbReference type="EMBL" id="SACM01000001">
    <property type="protein sequence ID" value="RVT88347.1"/>
    <property type="molecule type" value="Genomic_DNA"/>
</dbReference>